<dbReference type="PANTHER" id="PTHR13887:SF41">
    <property type="entry name" value="THIOREDOXIN SUPERFAMILY PROTEIN"/>
    <property type="match status" value="1"/>
</dbReference>
<dbReference type="GO" id="GO:0016491">
    <property type="term" value="F:oxidoreductase activity"/>
    <property type="evidence" value="ECO:0007669"/>
    <property type="project" value="InterPro"/>
</dbReference>
<dbReference type="InterPro" id="IPR036249">
    <property type="entry name" value="Thioredoxin-like_sf"/>
</dbReference>
<dbReference type="CDD" id="cd03024">
    <property type="entry name" value="DsbA_FrnE"/>
    <property type="match status" value="1"/>
</dbReference>
<dbReference type="Pfam" id="PF01323">
    <property type="entry name" value="DSBA"/>
    <property type="match status" value="1"/>
</dbReference>
<reference evidence="2" key="1">
    <citation type="submission" date="2022-01" db="EMBL/GenBank/DDBJ databases">
        <title>Genome-Based Taxonomic Classification of the Phylum Actinobacteria.</title>
        <authorList>
            <person name="Gao Y."/>
        </authorList>
    </citation>
    <scope>NUCLEOTIDE SEQUENCE</scope>
    <source>
        <strain evidence="2">KLBMP 8922</strain>
    </source>
</reference>
<proteinExistence type="predicted"/>
<dbReference type="PANTHER" id="PTHR13887">
    <property type="entry name" value="GLUTATHIONE S-TRANSFERASE KAPPA"/>
    <property type="match status" value="1"/>
</dbReference>
<dbReference type="AlphaFoldDB" id="A0AA41Q8Y8"/>
<evidence type="ECO:0000313" key="2">
    <source>
        <dbReference type="EMBL" id="MCF2533793.1"/>
    </source>
</evidence>
<evidence type="ECO:0000313" key="3">
    <source>
        <dbReference type="Proteomes" id="UP001165378"/>
    </source>
</evidence>
<dbReference type="RefSeq" id="WP_235058558.1">
    <property type="nucleotide sequence ID" value="NZ_JAKFHA010000060.1"/>
</dbReference>
<evidence type="ECO:0000259" key="1">
    <source>
        <dbReference type="Pfam" id="PF01323"/>
    </source>
</evidence>
<keyword evidence="3" id="KW-1185">Reference proteome</keyword>
<name>A0AA41Q8Y8_9ACTN</name>
<dbReference type="InterPro" id="IPR001853">
    <property type="entry name" value="DSBA-like_thioredoxin_dom"/>
</dbReference>
<protein>
    <submittedName>
        <fullName evidence="2">DsbA family oxidoreductase</fullName>
    </submittedName>
</protein>
<dbReference type="Gene3D" id="3.40.30.10">
    <property type="entry name" value="Glutaredoxin"/>
    <property type="match status" value="1"/>
</dbReference>
<dbReference type="SUPFAM" id="SSF52833">
    <property type="entry name" value="Thioredoxin-like"/>
    <property type="match status" value="1"/>
</dbReference>
<dbReference type="Proteomes" id="UP001165378">
    <property type="component" value="Unassembled WGS sequence"/>
</dbReference>
<comment type="caution">
    <text evidence="2">The sequence shown here is derived from an EMBL/GenBank/DDBJ whole genome shotgun (WGS) entry which is preliminary data.</text>
</comment>
<gene>
    <name evidence="2" type="ORF">LZ495_42155</name>
</gene>
<dbReference type="EMBL" id="JAKFHA010000060">
    <property type="protein sequence ID" value="MCF2533793.1"/>
    <property type="molecule type" value="Genomic_DNA"/>
</dbReference>
<accession>A0AA41Q8Y8</accession>
<organism evidence="2 3">
    <name type="scientific">Yinghuangia soli</name>
    <dbReference type="NCBI Taxonomy" id="2908204"/>
    <lineage>
        <taxon>Bacteria</taxon>
        <taxon>Bacillati</taxon>
        <taxon>Actinomycetota</taxon>
        <taxon>Actinomycetes</taxon>
        <taxon>Kitasatosporales</taxon>
        <taxon>Streptomycetaceae</taxon>
        <taxon>Yinghuangia</taxon>
    </lineage>
</organism>
<feature type="domain" description="DSBA-like thioredoxin" evidence="1">
    <location>
        <begin position="3"/>
        <end position="203"/>
    </location>
</feature>
<sequence length="219" mass="23397">MLVEVFGDMMCPWCYIGKRRLEAAVAGLDPAGRAEVEVVWRSFELDPDSSRTPGPTAEELMPRWWGDRAAERIALIKANGVQEGLELNLHLSRPVNMFDAHRLVQLAAHQHMADAVLEALMYAYHTEGADLADREVLERLGVAAGLAQDGVRSTLHGDAYAAEVRADEARGAALGVTGVPSVVVGGRPPVSGIEPAERLRAAIRDALAERTGASVAAGA</sequence>